<evidence type="ECO:0000313" key="2">
    <source>
        <dbReference type="Proteomes" id="UP001470230"/>
    </source>
</evidence>
<keyword evidence="2" id="KW-1185">Reference proteome</keyword>
<dbReference type="InterPro" id="IPR053139">
    <property type="entry name" value="Surface_bspA-like"/>
</dbReference>
<dbReference type="EMBL" id="JAPFFF010000007">
    <property type="protein sequence ID" value="KAK8886414.1"/>
    <property type="molecule type" value="Genomic_DNA"/>
</dbReference>
<organism evidence="1 2">
    <name type="scientific">Tritrichomonas musculus</name>
    <dbReference type="NCBI Taxonomy" id="1915356"/>
    <lineage>
        <taxon>Eukaryota</taxon>
        <taxon>Metamonada</taxon>
        <taxon>Parabasalia</taxon>
        <taxon>Tritrichomonadida</taxon>
        <taxon>Tritrichomonadidae</taxon>
        <taxon>Tritrichomonas</taxon>
    </lineage>
</organism>
<evidence type="ECO:0008006" key="3">
    <source>
        <dbReference type="Google" id="ProtNLM"/>
    </source>
</evidence>
<sequence length="235" mass="27034">MEGKQIERPFERVKHDSLVYLIEFVENTASIIGCDSIKDEILIPYSISIKEKEFIITSISEKAFNFSQAKSIIIPNYSEIHVIAKKAFFKSSIETFAVTQHLTHIEESAFAHCLQLRTVNIPNNSELQMIGKYAFSHSSIESFTVPTHLTYINEGIFEHCSQLRTINISLNSKLQTIDKYAFSYSSIESFTIPSGLIDLKEGWCHETEKLINIKVSSQNQRYIGWPLSNRNFYEY</sequence>
<dbReference type="PANTHER" id="PTHR45661">
    <property type="entry name" value="SURFACE ANTIGEN"/>
    <property type="match status" value="1"/>
</dbReference>
<gene>
    <name evidence="1" type="ORF">M9Y10_041877</name>
</gene>
<dbReference type="Proteomes" id="UP001470230">
    <property type="component" value="Unassembled WGS sequence"/>
</dbReference>
<proteinExistence type="predicted"/>
<evidence type="ECO:0000313" key="1">
    <source>
        <dbReference type="EMBL" id="KAK8886414.1"/>
    </source>
</evidence>
<dbReference type="PANTHER" id="PTHR45661:SF3">
    <property type="entry name" value="IG-LIKE DOMAIN-CONTAINING PROTEIN"/>
    <property type="match status" value="1"/>
</dbReference>
<protein>
    <recommendedName>
        <fullName evidence="3">Leucine-rich repeat domain-containing protein</fullName>
    </recommendedName>
</protein>
<dbReference type="Gene3D" id="3.80.10.10">
    <property type="entry name" value="Ribonuclease Inhibitor"/>
    <property type="match status" value="2"/>
</dbReference>
<dbReference type="InterPro" id="IPR032675">
    <property type="entry name" value="LRR_dom_sf"/>
</dbReference>
<name>A0ABR2K5R9_9EUKA</name>
<dbReference type="Pfam" id="PF13306">
    <property type="entry name" value="LRR_5"/>
    <property type="match status" value="1"/>
</dbReference>
<dbReference type="SUPFAM" id="SSF52058">
    <property type="entry name" value="L domain-like"/>
    <property type="match status" value="1"/>
</dbReference>
<accession>A0ABR2K5R9</accession>
<dbReference type="InterPro" id="IPR026906">
    <property type="entry name" value="LRR_5"/>
</dbReference>
<reference evidence="1 2" key="1">
    <citation type="submission" date="2024-04" db="EMBL/GenBank/DDBJ databases">
        <title>Tritrichomonas musculus Genome.</title>
        <authorList>
            <person name="Alves-Ferreira E."/>
            <person name="Grigg M."/>
            <person name="Lorenzi H."/>
            <person name="Galac M."/>
        </authorList>
    </citation>
    <scope>NUCLEOTIDE SEQUENCE [LARGE SCALE GENOMIC DNA]</scope>
    <source>
        <strain evidence="1 2">EAF2021</strain>
    </source>
</reference>
<comment type="caution">
    <text evidence="1">The sequence shown here is derived from an EMBL/GenBank/DDBJ whole genome shotgun (WGS) entry which is preliminary data.</text>
</comment>